<organism evidence="2 3">
    <name type="scientific">Agromyces neolithicus</name>
    <dbReference type="NCBI Taxonomy" id="269420"/>
    <lineage>
        <taxon>Bacteria</taxon>
        <taxon>Bacillati</taxon>
        <taxon>Actinomycetota</taxon>
        <taxon>Actinomycetes</taxon>
        <taxon>Micrococcales</taxon>
        <taxon>Microbacteriaceae</taxon>
        <taxon>Agromyces</taxon>
    </lineage>
</organism>
<protein>
    <recommendedName>
        <fullName evidence="1">HNH nuclease domain-containing protein</fullName>
    </recommendedName>
</protein>
<sequence length="54" mass="6031">MLCVACGLGPEWNGKPLTLELDHVDGDRLNNELANLRLLCPNCHAQTETSNRRK</sequence>
<name>A0ABN2M5Q5_9MICO</name>
<accession>A0ABN2M5Q5</accession>
<dbReference type="InterPro" id="IPR003615">
    <property type="entry name" value="HNH_nuc"/>
</dbReference>
<dbReference type="Proteomes" id="UP001500002">
    <property type="component" value="Unassembled WGS sequence"/>
</dbReference>
<evidence type="ECO:0000259" key="1">
    <source>
        <dbReference type="Pfam" id="PF13392"/>
    </source>
</evidence>
<proteinExistence type="predicted"/>
<feature type="domain" description="HNH nuclease" evidence="1">
    <location>
        <begin position="18"/>
        <end position="39"/>
    </location>
</feature>
<dbReference type="EMBL" id="BAAANJ010000006">
    <property type="protein sequence ID" value="GAA1809788.1"/>
    <property type="molecule type" value="Genomic_DNA"/>
</dbReference>
<reference evidence="2 3" key="1">
    <citation type="journal article" date="2019" name="Int. J. Syst. Evol. Microbiol.">
        <title>The Global Catalogue of Microorganisms (GCM) 10K type strain sequencing project: providing services to taxonomists for standard genome sequencing and annotation.</title>
        <authorList>
            <consortium name="The Broad Institute Genomics Platform"/>
            <consortium name="The Broad Institute Genome Sequencing Center for Infectious Disease"/>
            <person name="Wu L."/>
            <person name="Ma J."/>
        </authorList>
    </citation>
    <scope>NUCLEOTIDE SEQUENCE [LARGE SCALE GENOMIC DNA]</scope>
    <source>
        <strain evidence="2 3">JCM 14322</strain>
    </source>
</reference>
<evidence type="ECO:0000313" key="2">
    <source>
        <dbReference type="EMBL" id="GAA1809788.1"/>
    </source>
</evidence>
<gene>
    <name evidence="2" type="ORF">GCM10009749_17860</name>
</gene>
<keyword evidence="3" id="KW-1185">Reference proteome</keyword>
<evidence type="ECO:0000313" key="3">
    <source>
        <dbReference type="Proteomes" id="UP001500002"/>
    </source>
</evidence>
<comment type="caution">
    <text evidence="2">The sequence shown here is derived from an EMBL/GenBank/DDBJ whole genome shotgun (WGS) entry which is preliminary data.</text>
</comment>
<dbReference type="Pfam" id="PF13392">
    <property type="entry name" value="HNH_3"/>
    <property type="match status" value="1"/>
</dbReference>
<dbReference type="CDD" id="cd00085">
    <property type="entry name" value="HNHc"/>
    <property type="match status" value="1"/>
</dbReference>